<dbReference type="Gene3D" id="3.40.50.2000">
    <property type="entry name" value="Glycogen Phosphorylase B"/>
    <property type="match status" value="2"/>
</dbReference>
<evidence type="ECO:0000256" key="1">
    <source>
        <dbReference type="RuleBase" id="RU003513"/>
    </source>
</evidence>
<feature type="domain" description="UDP-N-acetylglucosamine 2-epimerase" evidence="2">
    <location>
        <begin position="23"/>
        <end position="349"/>
    </location>
</feature>
<dbReference type="InterPro" id="IPR003331">
    <property type="entry name" value="UDP_GlcNAc_Epimerase_2_dom"/>
</dbReference>
<evidence type="ECO:0000313" key="4">
    <source>
        <dbReference type="Proteomes" id="UP000542210"/>
    </source>
</evidence>
<dbReference type="AlphaFoldDB" id="A0A7W7D2R3"/>
<dbReference type="EMBL" id="JACHND010000001">
    <property type="protein sequence ID" value="MBB4699197.1"/>
    <property type="molecule type" value="Genomic_DNA"/>
</dbReference>
<accession>A0A7W7D2R3</accession>
<gene>
    <name evidence="3" type="ORF">BJ982_000741</name>
</gene>
<keyword evidence="1 3" id="KW-0413">Isomerase</keyword>
<organism evidence="3 4">
    <name type="scientific">Sphaerisporangium siamense</name>
    <dbReference type="NCBI Taxonomy" id="795645"/>
    <lineage>
        <taxon>Bacteria</taxon>
        <taxon>Bacillati</taxon>
        <taxon>Actinomycetota</taxon>
        <taxon>Actinomycetes</taxon>
        <taxon>Streptosporangiales</taxon>
        <taxon>Streptosporangiaceae</taxon>
        <taxon>Sphaerisporangium</taxon>
    </lineage>
</organism>
<proteinExistence type="inferred from homology"/>
<dbReference type="NCBIfam" id="TIGR00236">
    <property type="entry name" value="wecB"/>
    <property type="match status" value="1"/>
</dbReference>
<dbReference type="PANTHER" id="PTHR43174">
    <property type="entry name" value="UDP-N-ACETYLGLUCOSAMINE 2-EPIMERASE"/>
    <property type="match status" value="1"/>
</dbReference>
<comment type="caution">
    <text evidence="3">The sequence shown here is derived from an EMBL/GenBank/DDBJ whole genome shotgun (WGS) entry which is preliminary data.</text>
</comment>
<evidence type="ECO:0000259" key="2">
    <source>
        <dbReference type="Pfam" id="PF02350"/>
    </source>
</evidence>
<dbReference type="SUPFAM" id="SSF53756">
    <property type="entry name" value="UDP-Glycosyltransferase/glycogen phosphorylase"/>
    <property type="match status" value="1"/>
</dbReference>
<sequence>MLGARPNFVKAAPVVRGLTDLGIRQGIVHTGQHYDALMSDVFFADLGLPEPIANLGVGSGSHARQTAALLVGLEEVVLEHSPDLVVVYGDVNSTLAAILVCAKLHVPTAHVEAGLRSFDREMPEEVNRVVTDALADILLVTSPDGLSHLAHEGVAPGRAHLVGNPMIDSLFSALPLLDPAPVKARLGLPERYAVATLHRPANVDDPEAARELVEAVLAVGEQVPIVVPLHPRGRTRLAQAGLVTGDNLTIIDPLGYVEFLSLVRGAALVVTDSGGVQEETTMLGVPCLTVRANTERPITITHGTNRLVTPATLPAAASKALADGAATPSGDLPPLWDGKAGPRIARVIEAWLRGDNLSPASQGVPPTAS</sequence>
<protein>
    <submittedName>
        <fullName evidence="3">UDP-N-acetylglucosamine 2-epimerase (Non-hydrolyzing)</fullName>
        <ecNumber evidence="3">5.1.3.14</ecNumber>
    </submittedName>
</protein>
<comment type="similarity">
    <text evidence="1">Belongs to the UDP-N-acetylglucosamine 2-epimerase family.</text>
</comment>
<dbReference type="Proteomes" id="UP000542210">
    <property type="component" value="Unassembled WGS sequence"/>
</dbReference>
<dbReference type="EC" id="5.1.3.14" evidence="3"/>
<dbReference type="CDD" id="cd03786">
    <property type="entry name" value="GTB_UDP-GlcNAc_2-Epimerase"/>
    <property type="match status" value="1"/>
</dbReference>
<evidence type="ECO:0000313" key="3">
    <source>
        <dbReference type="EMBL" id="MBB4699197.1"/>
    </source>
</evidence>
<dbReference type="InterPro" id="IPR029767">
    <property type="entry name" value="WecB-like"/>
</dbReference>
<name>A0A7W7D2R3_9ACTN</name>
<reference evidence="3 4" key="1">
    <citation type="submission" date="2020-08" db="EMBL/GenBank/DDBJ databases">
        <title>Sequencing the genomes of 1000 actinobacteria strains.</title>
        <authorList>
            <person name="Klenk H.-P."/>
        </authorList>
    </citation>
    <scope>NUCLEOTIDE SEQUENCE [LARGE SCALE GENOMIC DNA]</scope>
    <source>
        <strain evidence="3 4">DSM 45784</strain>
    </source>
</reference>
<keyword evidence="4" id="KW-1185">Reference proteome</keyword>
<dbReference type="PANTHER" id="PTHR43174:SF1">
    <property type="entry name" value="UDP-N-ACETYLGLUCOSAMINE 2-EPIMERASE"/>
    <property type="match status" value="1"/>
</dbReference>
<dbReference type="GO" id="GO:0008761">
    <property type="term" value="F:UDP-N-acetylglucosamine 2-epimerase activity"/>
    <property type="evidence" value="ECO:0007669"/>
    <property type="project" value="UniProtKB-EC"/>
</dbReference>
<dbReference type="Pfam" id="PF02350">
    <property type="entry name" value="Epimerase_2"/>
    <property type="match status" value="1"/>
</dbReference>